<dbReference type="Proteomes" id="UP000494174">
    <property type="component" value="Unassembled WGS sequence"/>
</dbReference>
<evidence type="ECO:0000313" key="1">
    <source>
        <dbReference type="EMBL" id="VWB25445.1"/>
    </source>
</evidence>
<organism evidence="1 2">
    <name type="scientific">Burkholderia lata (strain ATCC 17760 / DSM 23089 / LMG 22485 / NCIMB 9086 / R18194 / 383)</name>
    <dbReference type="NCBI Taxonomy" id="482957"/>
    <lineage>
        <taxon>Bacteria</taxon>
        <taxon>Pseudomonadati</taxon>
        <taxon>Pseudomonadota</taxon>
        <taxon>Betaproteobacteria</taxon>
        <taxon>Burkholderiales</taxon>
        <taxon>Burkholderiaceae</taxon>
        <taxon>Burkholderia</taxon>
        <taxon>Burkholderia cepacia complex</taxon>
    </lineage>
</organism>
<name>A0A6P2I496_BURL3</name>
<gene>
    <name evidence="1" type="ORF">BLA15945_01074</name>
</gene>
<proteinExistence type="predicted"/>
<protein>
    <submittedName>
        <fullName evidence="1">Uncharacterized protein</fullName>
    </submittedName>
</protein>
<sequence length="219" mass="24906">MGNTICEVSNDSPSWGVINLFAWKLVPERWGGGVKSIQMFKDAWVMHNRLHIRAAAGRNRLPREMLAGVCWIEVGGDPEFIDRVAFEVRTFDWSGPPFVDKHLTLTRHPAMTSFGPVSMQLRTAAQTLGMDPSKMSASQFRSLAHCLQRDVFNIDVVARHLRQLAKRDGFQYPFSMDQIRIIGARYNRGSGLSLDQIKQNTSYGNFIATHWPRFARLVQ</sequence>
<dbReference type="EMBL" id="CABVPU010000003">
    <property type="protein sequence ID" value="VWB25445.1"/>
    <property type="molecule type" value="Genomic_DNA"/>
</dbReference>
<dbReference type="AlphaFoldDB" id="A0A6P2I496"/>
<dbReference type="RefSeq" id="WP_174967609.1">
    <property type="nucleotide sequence ID" value="NZ_CABVPU010000003.1"/>
</dbReference>
<accession>A0A6P2I496</accession>
<reference evidence="1 2" key="1">
    <citation type="submission" date="2019-09" db="EMBL/GenBank/DDBJ databases">
        <authorList>
            <person name="Depoorter E."/>
        </authorList>
    </citation>
    <scope>NUCLEOTIDE SEQUENCE [LARGE SCALE GENOMIC DNA]</scope>
    <source>
        <strain evidence="1">R-15945</strain>
    </source>
</reference>
<evidence type="ECO:0000313" key="2">
    <source>
        <dbReference type="Proteomes" id="UP000494174"/>
    </source>
</evidence>